<dbReference type="STRING" id="1555241.A0A4P9XBA2"/>
<accession>A0A4P9XBA2</accession>
<dbReference type="OrthoDB" id="10253092at2759"/>
<dbReference type="Pfam" id="PF09377">
    <property type="entry name" value="SBDS_domain_II"/>
    <property type="match status" value="1"/>
</dbReference>
<keyword evidence="4" id="KW-0963">Cytoplasm</keyword>
<dbReference type="PANTHER" id="PTHR10927">
    <property type="entry name" value="RIBOSOME MATURATION PROTEIN SBDS"/>
    <property type="match status" value="1"/>
</dbReference>
<dbReference type="InterPro" id="IPR018978">
    <property type="entry name" value="SDO1/SBDS_central"/>
</dbReference>
<evidence type="ECO:0000256" key="6">
    <source>
        <dbReference type="ARBA" id="ARBA00023242"/>
    </source>
</evidence>
<organism evidence="11 12">
    <name type="scientific">Caulochytrium protostelioides</name>
    <dbReference type="NCBI Taxonomy" id="1555241"/>
    <lineage>
        <taxon>Eukaryota</taxon>
        <taxon>Fungi</taxon>
        <taxon>Fungi incertae sedis</taxon>
        <taxon>Chytridiomycota</taxon>
        <taxon>Chytridiomycota incertae sedis</taxon>
        <taxon>Chytridiomycetes</taxon>
        <taxon>Caulochytriales</taxon>
        <taxon>Caulochytriaceae</taxon>
        <taxon>Caulochytrium</taxon>
    </lineage>
</organism>
<dbReference type="Gene3D" id="1.10.10.900">
    <property type="entry name" value="SBDS protein C-terminal domain, subdomain 1"/>
    <property type="match status" value="1"/>
</dbReference>
<dbReference type="Proteomes" id="UP000274922">
    <property type="component" value="Unassembled WGS sequence"/>
</dbReference>
<keyword evidence="12" id="KW-1185">Reference proteome</keyword>
<dbReference type="InterPro" id="IPR002140">
    <property type="entry name" value="Sdo1/SBDS"/>
</dbReference>
<evidence type="ECO:0008006" key="13">
    <source>
        <dbReference type="Google" id="ProtNLM"/>
    </source>
</evidence>
<dbReference type="NCBIfam" id="TIGR00291">
    <property type="entry name" value="RNA_SBDS"/>
    <property type="match status" value="1"/>
</dbReference>
<feature type="domain" description="Ribosome maturation protein SDO1/SBDS central" evidence="9">
    <location>
        <begin position="107"/>
        <end position="170"/>
    </location>
</feature>
<evidence type="ECO:0000256" key="1">
    <source>
        <dbReference type="ARBA" id="ARBA00004123"/>
    </source>
</evidence>
<dbReference type="InterPro" id="IPR036786">
    <property type="entry name" value="Ribosome_mat_SBDS_N_sf"/>
</dbReference>
<keyword evidence="6" id="KW-0539">Nucleus</keyword>
<dbReference type="Gene3D" id="3.30.70.240">
    <property type="match status" value="1"/>
</dbReference>
<dbReference type="SUPFAM" id="SSF89895">
    <property type="entry name" value="FYSH domain"/>
    <property type="match status" value="1"/>
</dbReference>
<dbReference type="GO" id="GO:0005634">
    <property type="term" value="C:nucleus"/>
    <property type="evidence" value="ECO:0007669"/>
    <property type="project" value="UniProtKB-SubCell"/>
</dbReference>
<evidence type="ECO:0000259" key="9">
    <source>
        <dbReference type="Pfam" id="PF09377"/>
    </source>
</evidence>
<dbReference type="GO" id="GO:0005737">
    <property type="term" value="C:cytoplasm"/>
    <property type="evidence" value="ECO:0007669"/>
    <property type="project" value="UniProtKB-SubCell"/>
</dbReference>
<dbReference type="SUPFAM" id="SSF109728">
    <property type="entry name" value="Hypothetical protein AF0491, middle domain"/>
    <property type="match status" value="1"/>
</dbReference>
<evidence type="ECO:0000259" key="8">
    <source>
        <dbReference type="Pfam" id="PF01172"/>
    </source>
</evidence>
<evidence type="ECO:0000256" key="7">
    <source>
        <dbReference type="ARBA" id="ARBA00049708"/>
    </source>
</evidence>
<feature type="domain" description="Ribosome maturation protein SDO1/SBDS C-terminal" evidence="10">
    <location>
        <begin position="172"/>
        <end position="238"/>
    </location>
</feature>
<evidence type="ECO:0000256" key="5">
    <source>
        <dbReference type="ARBA" id="ARBA00022517"/>
    </source>
</evidence>
<evidence type="ECO:0000256" key="4">
    <source>
        <dbReference type="ARBA" id="ARBA00022490"/>
    </source>
</evidence>
<dbReference type="Pfam" id="PF01172">
    <property type="entry name" value="SBDS_N"/>
    <property type="match status" value="1"/>
</dbReference>
<evidence type="ECO:0000259" key="10">
    <source>
        <dbReference type="Pfam" id="PF20268"/>
    </source>
</evidence>
<dbReference type="InterPro" id="IPR037188">
    <property type="entry name" value="Sdo1/SBDS_central_sf"/>
</dbReference>
<evidence type="ECO:0000256" key="2">
    <source>
        <dbReference type="ARBA" id="ARBA00004496"/>
    </source>
</evidence>
<evidence type="ECO:0000313" key="12">
    <source>
        <dbReference type="Proteomes" id="UP000274922"/>
    </source>
</evidence>
<name>A0A4P9XBA2_9FUNG</name>
<evidence type="ECO:0000313" key="11">
    <source>
        <dbReference type="EMBL" id="RKP02645.1"/>
    </source>
</evidence>
<dbReference type="GO" id="GO:0042256">
    <property type="term" value="P:cytosolic ribosome assembly"/>
    <property type="evidence" value="ECO:0007669"/>
    <property type="project" value="InterPro"/>
</dbReference>
<reference evidence="12" key="1">
    <citation type="journal article" date="2018" name="Nat. Microbiol.">
        <title>Leveraging single-cell genomics to expand the fungal tree of life.</title>
        <authorList>
            <person name="Ahrendt S.R."/>
            <person name="Quandt C.A."/>
            <person name="Ciobanu D."/>
            <person name="Clum A."/>
            <person name="Salamov A."/>
            <person name="Andreopoulos B."/>
            <person name="Cheng J.F."/>
            <person name="Woyke T."/>
            <person name="Pelin A."/>
            <person name="Henrissat B."/>
            <person name="Reynolds N.K."/>
            <person name="Benny G.L."/>
            <person name="Smith M.E."/>
            <person name="James T.Y."/>
            <person name="Grigoriev I.V."/>
        </authorList>
    </citation>
    <scope>NUCLEOTIDE SEQUENCE [LARGE SCALE GENOMIC DNA]</scope>
    <source>
        <strain evidence="12">ATCC 52028</strain>
    </source>
</reference>
<dbReference type="InterPro" id="IPR019783">
    <property type="entry name" value="SDO1/SBDS_N"/>
</dbReference>
<dbReference type="AlphaFoldDB" id="A0A4P9XBA2"/>
<gene>
    <name evidence="11" type="ORF">CXG81DRAFT_29460</name>
</gene>
<comment type="subcellular location">
    <subcellularLocation>
        <location evidence="2">Cytoplasm</location>
    </subcellularLocation>
    <subcellularLocation>
        <location evidence="1">Nucleus</location>
    </subcellularLocation>
</comment>
<evidence type="ECO:0000256" key="3">
    <source>
        <dbReference type="ARBA" id="ARBA00007433"/>
    </source>
</evidence>
<sequence>MFLPQTQVKLTNVSVVRLKKGGKRFEIACYKNKVLEWRKGVETDLDNVIQSETIFVNVSRGQQANQEDLQKAFKNADAKAIVLEILAKGELQIGEKERQHQLSTTYRDIATTIAEKCVNPATKRPYPVTLIEKAMADAQVNVQGHRSSKQQALEIIALLQEKNILPIERAQMRIRVVVEGKHSKKIKEKLATMVCQIEEEDFGTTAEWVLVADPGLFRVLADFVGAETRGRGQVEVMAVSATASDNLEPI</sequence>
<dbReference type="PANTHER" id="PTHR10927:SF1">
    <property type="entry name" value="RIBOSOME MATURATION PROTEIN SBDS"/>
    <property type="match status" value="1"/>
</dbReference>
<proteinExistence type="inferred from homology"/>
<dbReference type="EMBL" id="ML014138">
    <property type="protein sequence ID" value="RKP02645.1"/>
    <property type="molecule type" value="Genomic_DNA"/>
</dbReference>
<protein>
    <recommendedName>
        <fullName evidence="13">Shwachman-Bodian-diamond syndrome protein</fullName>
    </recommendedName>
</protein>
<dbReference type="InterPro" id="IPR046928">
    <property type="entry name" value="SDO1/SBDS_C"/>
</dbReference>
<dbReference type="InterPro" id="IPR039100">
    <property type="entry name" value="Sdo1/SBDS-like"/>
</dbReference>
<feature type="domain" description="Ribosome maturation protein SDO1/SBDS N-terminal" evidence="8">
    <location>
        <begin position="12"/>
        <end position="99"/>
    </location>
</feature>
<dbReference type="Pfam" id="PF20268">
    <property type="entry name" value="SBDS_C"/>
    <property type="match status" value="1"/>
</dbReference>
<comment type="similarity">
    <text evidence="3">Belongs to the SDO1/SBDS family.</text>
</comment>
<keyword evidence="5" id="KW-0690">Ribosome biogenesis</keyword>
<comment type="subunit">
    <text evidence="7">Associates with the 60S ribosomal subunit.</text>
</comment>
<dbReference type="Gene3D" id="3.30.1250.10">
    <property type="entry name" value="Ribosome maturation protein SBDS, N-terminal domain"/>
    <property type="match status" value="1"/>
</dbReference>